<dbReference type="KEGG" id="pgr:PGTG_13105"/>
<dbReference type="HOGENOM" id="CLU_1422049_0_0_1"/>
<dbReference type="AlphaFoldDB" id="E3KQZ8"/>
<dbReference type="GeneID" id="10541147"/>
<organism evidence="1 2">
    <name type="scientific">Puccinia graminis f. sp. tritici (strain CRL 75-36-700-3 / race SCCL)</name>
    <name type="common">Black stem rust fungus</name>
    <dbReference type="NCBI Taxonomy" id="418459"/>
    <lineage>
        <taxon>Eukaryota</taxon>
        <taxon>Fungi</taxon>
        <taxon>Dikarya</taxon>
        <taxon>Basidiomycota</taxon>
        <taxon>Pucciniomycotina</taxon>
        <taxon>Pucciniomycetes</taxon>
        <taxon>Pucciniales</taxon>
        <taxon>Pucciniaceae</taxon>
        <taxon>Puccinia</taxon>
    </lineage>
</organism>
<dbReference type="RefSeq" id="XP_003331142.1">
    <property type="nucleotide sequence ID" value="XM_003331094.1"/>
</dbReference>
<dbReference type="OrthoDB" id="2516518at2759"/>
<evidence type="ECO:0000313" key="2">
    <source>
        <dbReference type="Proteomes" id="UP000008783"/>
    </source>
</evidence>
<reference evidence="2" key="2">
    <citation type="journal article" date="2011" name="Proc. Natl. Acad. Sci. U.S.A.">
        <title>Obligate biotrophy features unraveled by the genomic analysis of rust fungi.</title>
        <authorList>
            <person name="Duplessis S."/>
            <person name="Cuomo C.A."/>
            <person name="Lin Y.-C."/>
            <person name="Aerts A."/>
            <person name="Tisserant E."/>
            <person name="Veneault-Fourrey C."/>
            <person name="Joly D.L."/>
            <person name="Hacquard S."/>
            <person name="Amselem J."/>
            <person name="Cantarel B.L."/>
            <person name="Chiu R."/>
            <person name="Coutinho P.M."/>
            <person name="Feau N."/>
            <person name="Field M."/>
            <person name="Frey P."/>
            <person name="Gelhaye E."/>
            <person name="Goldberg J."/>
            <person name="Grabherr M.G."/>
            <person name="Kodira C.D."/>
            <person name="Kohler A."/>
            <person name="Kuees U."/>
            <person name="Lindquist E.A."/>
            <person name="Lucas S.M."/>
            <person name="Mago R."/>
            <person name="Mauceli E."/>
            <person name="Morin E."/>
            <person name="Murat C."/>
            <person name="Pangilinan J.L."/>
            <person name="Park R."/>
            <person name="Pearson M."/>
            <person name="Quesneville H."/>
            <person name="Rouhier N."/>
            <person name="Sakthikumar S."/>
            <person name="Salamov A.A."/>
            <person name="Schmutz J."/>
            <person name="Selles B."/>
            <person name="Shapiro H."/>
            <person name="Tanguay P."/>
            <person name="Tuskan G.A."/>
            <person name="Henrissat B."/>
            <person name="Van de Peer Y."/>
            <person name="Rouze P."/>
            <person name="Ellis J.G."/>
            <person name="Dodds P.N."/>
            <person name="Schein J.E."/>
            <person name="Zhong S."/>
            <person name="Hamelin R.C."/>
            <person name="Grigoriev I.V."/>
            <person name="Szabo L.J."/>
            <person name="Martin F."/>
        </authorList>
    </citation>
    <scope>NUCLEOTIDE SEQUENCE [LARGE SCALE GENOMIC DNA]</scope>
    <source>
        <strain evidence="2">CRL 75-36-700-3 / race SCCL</strain>
    </source>
</reference>
<reference key="1">
    <citation type="submission" date="2007-01" db="EMBL/GenBank/DDBJ databases">
        <title>The Genome Sequence of Puccinia graminis f. sp. tritici Strain CRL 75-36-700-3.</title>
        <authorList>
            <consortium name="The Broad Institute Genome Sequencing Platform"/>
            <person name="Birren B."/>
            <person name="Lander E."/>
            <person name="Galagan J."/>
            <person name="Nusbaum C."/>
            <person name="Devon K."/>
            <person name="Cuomo C."/>
            <person name="Jaffe D."/>
            <person name="Butler J."/>
            <person name="Alvarez P."/>
            <person name="Gnerre S."/>
            <person name="Grabherr M."/>
            <person name="Mauceli E."/>
            <person name="Brockman W."/>
            <person name="Young S."/>
            <person name="LaButti K."/>
            <person name="Sykes S."/>
            <person name="DeCaprio D."/>
            <person name="Crawford M."/>
            <person name="Koehrsen M."/>
            <person name="Engels R."/>
            <person name="Montgomery P."/>
            <person name="Pearson M."/>
            <person name="Howarth C."/>
            <person name="Larson L."/>
            <person name="White J."/>
            <person name="Zeng Q."/>
            <person name="Kodira C."/>
            <person name="Yandava C."/>
            <person name="Alvarado L."/>
            <person name="O'Leary S."/>
            <person name="Szabo L."/>
            <person name="Dean R."/>
            <person name="Schein J."/>
        </authorList>
    </citation>
    <scope>NUCLEOTIDE SEQUENCE</scope>
    <source>
        <strain>CRL 75-36-700-3</strain>
    </source>
</reference>
<dbReference type="InParanoid" id="E3KQZ8"/>
<gene>
    <name evidence="1" type="ORF">PGTG_13105</name>
</gene>
<accession>E3KQZ8</accession>
<name>E3KQZ8_PUCGT</name>
<sequence>MTEKDKVVNRSISFHSNFWPLEESVATIKPRQIYGSVLTPSFVTCNGDDAVDYRVQLITSDLLRPSSNSRLTDKTFTSGVGLVVGLMKQNSEEDPEFKAGKKLYLWIQVNHSDWDPIDRLVKRFDVKYILPANPKLVNTHIMIRVGREFTFNGYLSGWDLKEHTAIITVLGFSPINMGGSSPTSKTNAYSP</sequence>
<evidence type="ECO:0000313" key="1">
    <source>
        <dbReference type="EMBL" id="EFP86723.1"/>
    </source>
</evidence>
<proteinExistence type="predicted"/>
<dbReference type="Proteomes" id="UP000008783">
    <property type="component" value="Unassembled WGS sequence"/>
</dbReference>
<dbReference type="VEuPathDB" id="FungiDB:PGTG_13105"/>
<dbReference type="EMBL" id="DS178302">
    <property type="protein sequence ID" value="EFP86723.1"/>
    <property type="molecule type" value="Genomic_DNA"/>
</dbReference>
<protein>
    <submittedName>
        <fullName evidence="1">Uncharacterized protein</fullName>
    </submittedName>
</protein>
<keyword evidence="2" id="KW-1185">Reference proteome</keyword>